<feature type="transmembrane region" description="Helical" evidence="7">
    <location>
        <begin position="179"/>
        <end position="200"/>
    </location>
</feature>
<protein>
    <submittedName>
        <fullName evidence="9">ABC transporter permease</fullName>
    </submittedName>
</protein>
<dbReference type="GO" id="GO:0005886">
    <property type="term" value="C:plasma membrane"/>
    <property type="evidence" value="ECO:0007669"/>
    <property type="project" value="UniProtKB-SubCell"/>
</dbReference>
<comment type="subcellular location">
    <subcellularLocation>
        <location evidence="1 7">Cell membrane</location>
        <topology evidence="1 7">Multi-pass membrane protein</topology>
    </subcellularLocation>
</comment>
<dbReference type="PANTHER" id="PTHR43376:SF1">
    <property type="entry name" value="OLIGOPEPTIDE TRANSPORT SYSTEM PERMEASE PROTEIN"/>
    <property type="match status" value="1"/>
</dbReference>
<feature type="transmembrane region" description="Helical" evidence="7">
    <location>
        <begin position="15"/>
        <end position="36"/>
    </location>
</feature>
<evidence type="ECO:0000256" key="3">
    <source>
        <dbReference type="ARBA" id="ARBA00022475"/>
    </source>
</evidence>
<proteinExistence type="inferred from homology"/>
<keyword evidence="2 7" id="KW-0813">Transport</keyword>
<organism evidence="9 10">
    <name type="scientific">Methanospirillum lacunae</name>
    <dbReference type="NCBI Taxonomy" id="668570"/>
    <lineage>
        <taxon>Archaea</taxon>
        <taxon>Methanobacteriati</taxon>
        <taxon>Methanobacteriota</taxon>
        <taxon>Stenosarchaea group</taxon>
        <taxon>Methanomicrobia</taxon>
        <taxon>Methanomicrobiales</taxon>
        <taxon>Methanospirillaceae</taxon>
        <taxon>Methanospirillum</taxon>
    </lineage>
</organism>
<sequence length="321" mass="36172">MNIASFFSLFLRRKFLRYLCSFIVVLLIVFLIPRLMPGDPVINLVGEDVILTQSVIAELHANYGLDKPLYEQFLTYCSHLSRLDLGYSYHMHAQVLDLLISRVGWTLLYVGIAVILGSILGIIIGAFSGWRSETLLAKFFSGLALMISSTPPYLLGLFFLVIFVYHLGWFPFKGLYDTFTITSIAHHIALPVIVLTLFYASRNLLIMRGTTITEKNLLYPQFAKALGITDSEILRRHVRRNAVIPLITLFALDFGFLISGALFIEIVFSLNGMGSLIYDAIQLRDYPILTSSFLIISLLVIIANIIADIIILMVDPRARED</sequence>
<keyword evidence="4 7" id="KW-0812">Transmembrane</keyword>
<feature type="transmembrane region" description="Helical" evidence="7">
    <location>
        <begin position="106"/>
        <end position="127"/>
    </location>
</feature>
<evidence type="ECO:0000256" key="5">
    <source>
        <dbReference type="ARBA" id="ARBA00022989"/>
    </source>
</evidence>
<dbReference type="InterPro" id="IPR045621">
    <property type="entry name" value="BPD_transp_1_N"/>
</dbReference>
<dbReference type="EMBL" id="QGMY01000008">
    <property type="protein sequence ID" value="PWR71313.1"/>
    <property type="molecule type" value="Genomic_DNA"/>
</dbReference>
<reference evidence="9 10" key="1">
    <citation type="submission" date="2018-05" db="EMBL/GenBank/DDBJ databases">
        <title>Draft genome of Methanospirillum lacunae Ki8-1.</title>
        <authorList>
            <person name="Dueholm M.S."/>
            <person name="Nielsen P.H."/>
            <person name="Bakmann L.F."/>
            <person name="Otzen D.E."/>
        </authorList>
    </citation>
    <scope>NUCLEOTIDE SEQUENCE [LARGE SCALE GENOMIC DNA]</scope>
    <source>
        <strain evidence="9 10">Ki8-1</strain>
    </source>
</reference>
<dbReference type="GeneID" id="97547063"/>
<feature type="domain" description="ABC transmembrane type-1" evidence="8">
    <location>
        <begin position="103"/>
        <end position="307"/>
    </location>
</feature>
<comment type="similarity">
    <text evidence="7">Belongs to the binding-protein-dependent transport system permease family.</text>
</comment>
<keyword evidence="5 7" id="KW-1133">Transmembrane helix</keyword>
<dbReference type="CDD" id="cd06261">
    <property type="entry name" value="TM_PBP2"/>
    <property type="match status" value="1"/>
</dbReference>
<dbReference type="RefSeq" id="WP_109968931.1">
    <property type="nucleotide sequence ID" value="NZ_CP176093.1"/>
</dbReference>
<evidence type="ECO:0000259" key="8">
    <source>
        <dbReference type="PROSITE" id="PS50928"/>
    </source>
</evidence>
<feature type="transmembrane region" description="Helical" evidence="7">
    <location>
        <begin position="288"/>
        <end position="314"/>
    </location>
</feature>
<dbReference type="Pfam" id="PF19300">
    <property type="entry name" value="BPD_transp_1_N"/>
    <property type="match status" value="1"/>
</dbReference>
<evidence type="ECO:0000256" key="1">
    <source>
        <dbReference type="ARBA" id="ARBA00004651"/>
    </source>
</evidence>
<keyword evidence="3" id="KW-1003">Cell membrane</keyword>
<evidence type="ECO:0000256" key="2">
    <source>
        <dbReference type="ARBA" id="ARBA00022448"/>
    </source>
</evidence>
<evidence type="ECO:0000256" key="4">
    <source>
        <dbReference type="ARBA" id="ARBA00022692"/>
    </source>
</evidence>
<evidence type="ECO:0000313" key="9">
    <source>
        <dbReference type="EMBL" id="PWR71313.1"/>
    </source>
</evidence>
<dbReference type="InterPro" id="IPR000515">
    <property type="entry name" value="MetI-like"/>
</dbReference>
<accession>A0A2V2N7Q9</accession>
<dbReference type="InterPro" id="IPR035906">
    <property type="entry name" value="MetI-like_sf"/>
</dbReference>
<feature type="transmembrane region" description="Helical" evidence="7">
    <location>
        <begin position="243"/>
        <end position="268"/>
    </location>
</feature>
<gene>
    <name evidence="9" type="ORF">DK846_10625</name>
</gene>
<comment type="caution">
    <text evidence="9">The sequence shown here is derived from an EMBL/GenBank/DDBJ whole genome shotgun (WGS) entry which is preliminary data.</text>
</comment>
<keyword evidence="6 7" id="KW-0472">Membrane</keyword>
<feature type="transmembrane region" description="Helical" evidence="7">
    <location>
        <begin position="139"/>
        <end position="167"/>
    </location>
</feature>
<dbReference type="PANTHER" id="PTHR43376">
    <property type="entry name" value="OLIGOPEPTIDE TRANSPORT SYSTEM PERMEASE PROTEIN"/>
    <property type="match status" value="1"/>
</dbReference>
<dbReference type="Pfam" id="PF00528">
    <property type="entry name" value="BPD_transp_1"/>
    <property type="match status" value="1"/>
</dbReference>
<dbReference type="SUPFAM" id="SSF161098">
    <property type="entry name" value="MetI-like"/>
    <property type="match status" value="1"/>
</dbReference>
<dbReference type="Gene3D" id="1.10.3720.10">
    <property type="entry name" value="MetI-like"/>
    <property type="match status" value="1"/>
</dbReference>
<keyword evidence="10" id="KW-1185">Reference proteome</keyword>
<evidence type="ECO:0000313" key="10">
    <source>
        <dbReference type="Proteomes" id="UP000245657"/>
    </source>
</evidence>
<dbReference type="GO" id="GO:0055085">
    <property type="term" value="P:transmembrane transport"/>
    <property type="evidence" value="ECO:0007669"/>
    <property type="project" value="InterPro"/>
</dbReference>
<dbReference type="PROSITE" id="PS50928">
    <property type="entry name" value="ABC_TM1"/>
    <property type="match status" value="1"/>
</dbReference>
<dbReference type="OrthoDB" id="44105at2157"/>
<dbReference type="AlphaFoldDB" id="A0A2V2N7Q9"/>
<evidence type="ECO:0000256" key="6">
    <source>
        <dbReference type="ARBA" id="ARBA00023136"/>
    </source>
</evidence>
<evidence type="ECO:0000256" key="7">
    <source>
        <dbReference type="RuleBase" id="RU363032"/>
    </source>
</evidence>
<dbReference type="Proteomes" id="UP000245657">
    <property type="component" value="Unassembled WGS sequence"/>
</dbReference>
<name>A0A2V2N7Q9_9EURY</name>